<dbReference type="InterPro" id="IPR029063">
    <property type="entry name" value="SAM-dependent_MTases_sf"/>
</dbReference>
<feature type="binding site" evidence="6">
    <location>
        <position position="28"/>
    </location>
    <ligand>
        <name>S-adenosyl-L-methionine</name>
        <dbReference type="ChEBI" id="CHEBI:59789"/>
    </ligand>
</feature>
<evidence type="ECO:0000313" key="9">
    <source>
        <dbReference type="EMBL" id="MBS3063541.1"/>
    </source>
</evidence>
<keyword evidence="4 6" id="KW-0949">S-adenosyl-L-methionine</keyword>
<dbReference type="Proteomes" id="UP000678237">
    <property type="component" value="Unassembled WGS sequence"/>
</dbReference>
<feature type="binding site" evidence="6">
    <location>
        <position position="53"/>
    </location>
    <ligand>
        <name>S-adenosyl-L-methionine</name>
        <dbReference type="ChEBI" id="CHEBI:59789"/>
    </ligand>
</feature>
<keyword evidence="1" id="KW-0698">rRNA processing</keyword>
<evidence type="ECO:0000256" key="6">
    <source>
        <dbReference type="PROSITE-ProRule" id="PRU01026"/>
    </source>
</evidence>
<gene>
    <name evidence="8" type="primary">rsmA</name>
    <name evidence="8" type="ORF">HA252_05410</name>
    <name evidence="9" type="ORF">J4203_06795</name>
</gene>
<dbReference type="EMBL" id="DUGH01000127">
    <property type="protein sequence ID" value="HIH16816.1"/>
    <property type="molecule type" value="Genomic_DNA"/>
</dbReference>
<dbReference type="EMBL" id="JAGVWE010000005">
    <property type="protein sequence ID" value="MBS3063541.1"/>
    <property type="molecule type" value="Genomic_DNA"/>
</dbReference>
<dbReference type="InterPro" id="IPR001737">
    <property type="entry name" value="KsgA/Erm"/>
</dbReference>
<accession>A0A7J4JNL5</accession>
<dbReference type="AlphaFoldDB" id="A0A7J4JNL5"/>
<keyword evidence="3 6" id="KW-0808">Transferase</keyword>
<dbReference type="InterPro" id="IPR011530">
    <property type="entry name" value="rRNA_adenine_dimethylase"/>
</dbReference>
<organism evidence="8 10">
    <name type="scientific">Candidatus Iainarchaeum sp</name>
    <dbReference type="NCBI Taxonomy" id="3101447"/>
    <lineage>
        <taxon>Archaea</taxon>
        <taxon>Candidatus Iainarchaeota</taxon>
        <taxon>Candidatus Iainarchaeia</taxon>
        <taxon>Candidatus Iainarchaeales</taxon>
        <taxon>Candidatus Iainarchaeaceae</taxon>
        <taxon>Candidatus Iainarchaeum</taxon>
    </lineage>
</organism>
<comment type="caution">
    <text evidence="6">Lacks conserved residue(s) required for the propagation of feature annotation.</text>
</comment>
<feature type="domain" description="Ribosomal RNA adenine methylase transferase N-terminal" evidence="7">
    <location>
        <begin position="33"/>
        <end position="196"/>
    </location>
</feature>
<evidence type="ECO:0000256" key="1">
    <source>
        <dbReference type="ARBA" id="ARBA00022552"/>
    </source>
</evidence>
<dbReference type="PANTHER" id="PTHR11727">
    <property type="entry name" value="DIMETHYLADENOSINE TRANSFERASE"/>
    <property type="match status" value="1"/>
</dbReference>
<reference evidence="9" key="2">
    <citation type="submission" date="2021-03" db="EMBL/GenBank/DDBJ databases">
        <authorList>
            <person name="Jaffe A."/>
        </authorList>
    </citation>
    <scope>NUCLEOTIDE SEQUENCE</scope>
    <source>
        <strain evidence="9">RIFCSPLOWO2_01_FULL_58_19</strain>
    </source>
</reference>
<dbReference type="PROSITE" id="PS01131">
    <property type="entry name" value="RRNA_A_DIMETH"/>
    <property type="match status" value="1"/>
</dbReference>
<protein>
    <submittedName>
        <fullName evidence="8">Ribosomal RNA small subunit methyltransferase A</fullName>
        <ecNumber evidence="8">2.1.1.182</ecNumber>
    </submittedName>
</protein>
<evidence type="ECO:0000256" key="3">
    <source>
        <dbReference type="ARBA" id="ARBA00022679"/>
    </source>
</evidence>
<proteinExistence type="inferred from homology"/>
<feature type="binding site" evidence="6">
    <location>
        <position position="73"/>
    </location>
    <ligand>
        <name>S-adenosyl-L-methionine</name>
        <dbReference type="ChEBI" id="CHEBI:59789"/>
    </ligand>
</feature>
<feature type="binding site" evidence="6">
    <location>
        <position position="97"/>
    </location>
    <ligand>
        <name>S-adenosyl-L-methionine</name>
        <dbReference type="ChEBI" id="CHEBI:59789"/>
    </ligand>
</feature>
<sequence length="278" mass="31879">MNPLFVELNRLMVKYRFKPEKRLSQHFVTDQNLINRLVEEARLSSKDTVLEIGPGTGFLTRALLGSCKVVAVEADPKMVEVLRHELPQENLSLLQADFLEARLPRFTKIVSLPPYTISHDLVFMLMECEFDSAVLVFQKEFVEKLTAFPGLSEYNALAALAHYYFAPKVLVEKITPDSFFPRPQSFSSMVKLTCKKRFKPVQDEARFRKFVGCLFRFKNKALLNSLRLSYPFLKDLFGWADQKSFEKRLAAAEIPGEKVYLLGTADFVELYKSLCEAG</sequence>
<dbReference type="CDD" id="cd02440">
    <property type="entry name" value="AdoMet_MTases"/>
    <property type="match status" value="1"/>
</dbReference>
<dbReference type="NCBIfam" id="TIGR00755">
    <property type="entry name" value="ksgA"/>
    <property type="match status" value="1"/>
</dbReference>
<keyword evidence="2 6" id="KW-0489">Methyltransferase</keyword>
<evidence type="ECO:0000259" key="7">
    <source>
        <dbReference type="SMART" id="SM00650"/>
    </source>
</evidence>
<evidence type="ECO:0000256" key="4">
    <source>
        <dbReference type="ARBA" id="ARBA00022691"/>
    </source>
</evidence>
<keyword evidence="5 6" id="KW-0694">RNA-binding</keyword>
<evidence type="ECO:0000313" key="8">
    <source>
        <dbReference type="EMBL" id="HIH16816.1"/>
    </source>
</evidence>
<dbReference type="SMART" id="SM00650">
    <property type="entry name" value="rADc"/>
    <property type="match status" value="1"/>
</dbReference>
<dbReference type="Pfam" id="PF00398">
    <property type="entry name" value="RrnaAD"/>
    <property type="match status" value="1"/>
</dbReference>
<evidence type="ECO:0000313" key="10">
    <source>
        <dbReference type="Proteomes" id="UP000564964"/>
    </source>
</evidence>
<name>A0A7J4JNL5_9ARCH</name>
<comment type="caution">
    <text evidence="8">The sequence shown here is derived from an EMBL/GenBank/DDBJ whole genome shotgun (WGS) entry which is preliminary data.</text>
</comment>
<dbReference type="GO" id="GO:0003723">
    <property type="term" value="F:RNA binding"/>
    <property type="evidence" value="ECO:0007669"/>
    <property type="project" value="UniProtKB-UniRule"/>
</dbReference>
<dbReference type="InterPro" id="IPR020596">
    <property type="entry name" value="rRNA_Ade_Mease_Trfase_CS"/>
</dbReference>
<dbReference type="SUPFAM" id="SSF53335">
    <property type="entry name" value="S-adenosyl-L-methionine-dependent methyltransferases"/>
    <property type="match status" value="1"/>
</dbReference>
<dbReference type="PROSITE" id="PS51689">
    <property type="entry name" value="SAM_RNA_A_N6_MT"/>
    <property type="match status" value="1"/>
</dbReference>
<dbReference type="EC" id="2.1.1.182" evidence="8"/>
<reference evidence="9" key="3">
    <citation type="submission" date="2021-05" db="EMBL/GenBank/DDBJ databases">
        <title>Protein family content uncovers lineage relationships and bacterial pathway maintenance mechanisms in DPANN archaea.</title>
        <authorList>
            <person name="Castelle C.J."/>
            <person name="Meheust R."/>
            <person name="Jaffe A.L."/>
            <person name="Seitz K."/>
            <person name="Gong X."/>
            <person name="Baker B.J."/>
            <person name="Banfield J.F."/>
        </authorList>
    </citation>
    <scope>NUCLEOTIDE SEQUENCE</scope>
    <source>
        <strain evidence="9">RIFCSPLOWO2_01_FULL_58_19</strain>
    </source>
</reference>
<comment type="similarity">
    <text evidence="6">Belongs to the class I-like SAM-binding methyltransferase superfamily. rRNA adenine N(6)-methyltransferase family.</text>
</comment>
<dbReference type="Gene3D" id="3.40.50.150">
    <property type="entry name" value="Vaccinia Virus protein VP39"/>
    <property type="match status" value="1"/>
</dbReference>
<dbReference type="Proteomes" id="UP000564964">
    <property type="component" value="Unassembled WGS sequence"/>
</dbReference>
<reference evidence="10" key="1">
    <citation type="journal article" date="2020" name="bioRxiv">
        <title>A rank-normalized archaeal taxonomy based on genome phylogeny resolves widespread incomplete and uneven classifications.</title>
        <authorList>
            <person name="Rinke C."/>
            <person name="Chuvochina M."/>
            <person name="Mussig A.J."/>
            <person name="Chaumeil P.-A."/>
            <person name="Waite D.W."/>
            <person name="Whitman W.B."/>
            <person name="Parks D.H."/>
            <person name="Hugenholtz P."/>
        </authorList>
    </citation>
    <scope>NUCLEOTIDE SEQUENCE [LARGE SCALE GENOMIC DNA]</scope>
</reference>
<dbReference type="PANTHER" id="PTHR11727:SF7">
    <property type="entry name" value="DIMETHYLADENOSINE TRANSFERASE-RELATED"/>
    <property type="match status" value="1"/>
</dbReference>
<feature type="binding site" evidence="6">
    <location>
        <position position="26"/>
    </location>
    <ligand>
        <name>S-adenosyl-L-methionine</name>
        <dbReference type="ChEBI" id="CHEBI:59789"/>
    </ligand>
</feature>
<evidence type="ECO:0000256" key="2">
    <source>
        <dbReference type="ARBA" id="ARBA00022603"/>
    </source>
</evidence>
<dbReference type="InterPro" id="IPR020598">
    <property type="entry name" value="rRNA_Ade_methylase_Trfase_N"/>
</dbReference>
<dbReference type="GO" id="GO:0052908">
    <property type="term" value="F:16S rRNA (adenine(1518)-N(6)/adenine(1519)-N(6))-dimethyltransferase activity"/>
    <property type="evidence" value="ECO:0007669"/>
    <property type="project" value="UniProtKB-EC"/>
</dbReference>
<evidence type="ECO:0000256" key="5">
    <source>
        <dbReference type="ARBA" id="ARBA00022884"/>
    </source>
</evidence>